<evidence type="ECO:0000313" key="2">
    <source>
        <dbReference type="Proteomes" id="UP000744769"/>
    </source>
</evidence>
<gene>
    <name evidence="1" type="ORF">G9U51_13460</name>
</gene>
<evidence type="ECO:0000313" key="1">
    <source>
        <dbReference type="EMBL" id="NHN56781.1"/>
    </source>
</evidence>
<reference evidence="1" key="1">
    <citation type="submission" date="2020-03" db="EMBL/GenBank/DDBJ databases">
        <title>Draft sequencing of Calidifontibacter sp. DB0510.</title>
        <authorList>
            <person name="Kim D.-U."/>
        </authorList>
    </citation>
    <scope>NUCLEOTIDE SEQUENCE</scope>
    <source>
        <strain evidence="1">DB0510</strain>
    </source>
</reference>
<keyword evidence="2" id="KW-1185">Reference proteome</keyword>
<accession>A0A967B0Y6</accession>
<dbReference type="Gene3D" id="1.20.120.1550">
    <property type="entry name" value="Protein of unknown function DUF5063"/>
    <property type="match status" value="1"/>
</dbReference>
<dbReference type="Proteomes" id="UP000744769">
    <property type="component" value="Unassembled WGS sequence"/>
</dbReference>
<name>A0A967B0Y6_9MICO</name>
<dbReference type="EMBL" id="JAAOIV010000010">
    <property type="protein sequence ID" value="NHN56781.1"/>
    <property type="molecule type" value="Genomic_DNA"/>
</dbReference>
<dbReference type="InterPro" id="IPR032025">
    <property type="entry name" value="DUF5063"/>
</dbReference>
<dbReference type="RefSeq" id="WP_166197441.1">
    <property type="nucleotide sequence ID" value="NZ_JAAOIV010000010.1"/>
</dbReference>
<dbReference type="InterPro" id="IPR038312">
    <property type="entry name" value="DUF5063_sf"/>
</dbReference>
<protein>
    <submittedName>
        <fullName evidence="1">DUF5063 domain-containing protein</fullName>
    </submittedName>
</protein>
<sequence length="187" mass="20065">MSEVINDWGGLAVETAQGSKAFVTAVREIAAGSEPETALPLLLLITAQLQSTGARLGAVQDIVPAERFEPDPGPEADQDPLRQALANVLEGLDDYTDLVDPVTSVELARGSLSDDLTGIVAALEHGLAHFDAGRQVEALWWWQFSYLSEWGVRASAVLRVVQTILGHLRLDVDDDAAAEAEFDALHP</sequence>
<dbReference type="AlphaFoldDB" id="A0A967B0Y6"/>
<dbReference type="Pfam" id="PF16702">
    <property type="entry name" value="DUF5063"/>
    <property type="match status" value="1"/>
</dbReference>
<proteinExistence type="predicted"/>
<organism evidence="1 2">
    <name type="scientific">Metallococcus carri</name>
    <dbReference type="NCBI Taxonomy" id="1656884"/>
    <lineage>
        <taxon>Bacteria</taxon>
        <taxon>Bacillati</taxon>
        <taxon>Actinomycetota</taxon>
        <taxon>Actinomycetes</taxon>
        <taxon>Micrococcales</taxon>
        <taxon>Dermacoccaceae</taxon>
        <taxon>Metallococcus</taxon>
    </lineage>
</organism>
<comment type="caution">
    <text evidence="1">The sequence shown here is derived from an EMBL/GenBank/DDBJ whole genome shotgun (WGS) entry which is preliminary data.</text>
</comment>